<dbReference type="GO" id="GO:0005778">
    <property type="term" value="C:peroxisomal membrane"/>
    <property type="evidence" value="ECO:0007669"/>
    <property type="project" value="UniProtKB-SubCell"/>
</dbReference>
<accession>A0A1Y2GV45</accession>
<feature type="domain" description="AMP-binding enzyme C-terminal" evidence="19">
    <location>
        <begin position="507"/>
        <end position="580"/>
    </location>
</feature>
<dbReference type="InParanoid" id="A0A1Y2GV45"/>
<keyword evidence="12" id="KW-0576">Peroxisome</keyword>
<dbReference type="Proteomes" id="UP000193648">
    <property type="component" value="Unassembled WGS sequence"/>
</dbReference>
<dbReference type="FunFam" id="3.30.300.30:FF:000002">
    <property type="entry name" value="Long-chain fatty acid transport protein 1"/>
    <property type="match status" value="1"/>
</dbReference>
<evidence type="ECO:0000256" key="17">
    <source>
        <dbReference type="ARBA" id="ARBA00078285"/>
    </source>
</evidence>
<evidence type="ECO:0000256" key="15">
    <source>
        <dbReference type="ARBA" id="ARBA00060276"/>
    </source>
</evidence>
<dbReference type="RefSeq" id="XP_021883912.1">
    <property type="nucleotide sequence ID" value="XM_022021894.1"/>
</dbReference>
<evidence type="ECO:0000256" key="14">
    <source>
        <dbReference type="ARBA" id="ARBA00051585"/>
    </source>
</evidence>
<organism evidence="20 21">
    <name type="scientific">Lobosporangium transversale</name>
    <dbReference type="NCBI Taxonomy" id="64571"/>
    <lineage>
        <taxon>Eukaryota</taxon>
        <taxon>Fungi</taxon>
        <taxon>Fungi incertae sedis</taxon>
        <taxon>Mucoromycota</taxon>
        <taxon>Mortierellomycotina</taxon>
        <taxon>Mortierellomycetes</taxon>
        <taxon>Mortierellales</taxon>
        <taxon>Mortierellaceae</taxon>
        <taxon>Lobosporangium</taxon>
    </lineage>
</organism>
<dbReference type="AlphaFoldDB" id="A0A1Y2GV45"/>
<dbReference type="EMBL" id="MCFF01000008">
    <property type="protein sequence ID" value="ORZ24931.1"/>
    <property type="molecule type" value="Genomic_DNA"/>
</dbReference>
<keyword evidence="6" id="KW-0812">Transmembrane</keyword>
<keyword evidence="21" id="KW-1185">Reference proteome</keyword>
<dbReference type="InterPro" id="IPR025110">
    <property type="entry name" value="AMP-bd_C"/>
</dbReference>
<gene>
    <name evidence="20" type="ORF">BCR41DRAFT_333531</name>
</gene>
<comment type="function">
    <text evidence="15">Acyl-CoA synthetase required for both the import of long chain fatty acids (LCFAs) (C14-C18) and the activation very long chain fatty acids (VLCFAs) (C20-C26) by esterification of the fatty acids into metabolically active CoA-thioesters for subsequent degradation or incorporation into phospholipids. The transport and fatty acyl-CoA synthetase activities are genetically separable and are thus independent activities. Esterifies VLCFAs in the peroxisome matrix. The VLCFAs are actively transported into peroxisomes by a PXA1-PXA2 heterodimeric transporter in the peroxisomal membrane.</text>
</comment>
<dbReference type="SUPFAM" id="SSF56801">
    <property type="entry name" value="Acetyl-CoA synthetase-like"/>
    <property type="match status" value="1"/>
</dbReference>
<dbReference type="Pfam" id="PF13193">
    <property type="entry name" value="AMP-binding_C"/>
    <property type="match status" value="1"/>
</dbReference>
<evidence type="ECO:0000313" key="21">
    <source>
        <dbReference type="Proteomes" id="UP000193648"/>
    </source>
</evidence>
<dbReference type="Gene3D" id="3.40.50.12780">
    <property type="entry name" value="N-terminal domain of ligase-like"/>
    <property type="match status" value="1"/>
</dbReference>
<evidence type="ECO:0000256" key="3">
    <source>
        <dbReference type="ARBA" id="ARBA00022448"/>
    </source>
</evidence>
<comment type="similarity">
    <text evidence="2">Belongs to the ATP-dependent AMP-binding enzyme family.</text>
</comment>
<evidence type="ECO:0000256" key="5">
    <source>
        <dbReference type="ARBA" id="ARBA00022598"/>
    </source>
</evidence>
<evidence type="ECO:0000256" key="13">
    <source>
        <dbReference type="ARBA" id="ARBA00046271"/>
    </source>
</evidence>
<dbReference type="GO" id="GO:0005811">
    <property type="term" value="C:lipid droplet"/>
    <property type="evidence" value="ECO:0007669"/>
    <property type="project" value="TreeGrafter"/>
</dbReference>
<evidence type="ECO:0000259" key="18">
    <source>
        <dbReference type="Pfam" id="PF00501"/>
    </source>
</evidence>
<dbReference type="InterPro" id="IPR045851">
    <property type="entry name" value="AMP-bd_C_sf"/>
</dbReference>
<dbReference type="GO" id="GO:0009898">
    <property type="term" value="C:cytoplasmic side of plasma membrane"/>
    <property type="evidence" value="ECO:0007669"/>
    <property type="project" value="TreeGrafter"/>
</dbReference>
<dbReference type="GeneID" id="33563738"/>
<dbReference type="GO" id="GO:0005524">
    <property type="term" value="F:ATP binding"/>
    <property type="evidence" value="ECO:0007669"/>
    <property type="project" value="UniProtKB-KW"/>
</dbReference>
<dbReference type="GO" id="GO:0044539">
    <property type="term" value="P:long-chain fatty acid import into cell"/>
    <property type="evidence" value="ECO:0007669"/>
    <property type="project" value="TreeGrafter"/>
</dbReference>
<evidence type="ECO:0000256" key="10">
    <source>
        <dbReference type="ARBA" id="ARBA00023055"/>
    </source>
</evidence>
<evidence type="ECO:0000256" key="4">
    <source>
        <dbReference type="ARBA" id="ARBA00022475"/>
    </source>
</evidence>
<dbReference type="PROSITE" id="PS00455">
    <property type="entry name" value="AMP_BINDING"/>
    <property type="match status" value="1"/>
</dbReference>
<keyword evidence="9" id="KW-1133">Transmembrane helix</keyword>
<evidence type="ECO:0000256" key="11">
    <source>
        <dbReference type="ARBA" id="ARBA00023136"/>
    </source>
</evidence>
<keyword evidence="3" id="KW-0813">Transport</keyword>
<dbReference type="Pfam" id="PF00501">
    <property type="entry name" value="AMP-binding"/>
    <property type="match status" value="1"/>
</dbReference>
<dbReference type="STRING" id="64571.A0A1Y2GV45"/>
<evidence type="ECO:0000256" key="8">
    <source>
        <dbReference type="ARBA" id="ARBA00022840"/>
    </source>
</evidence>
<keyword evidence="4" id="KW-1003">Cell membrane</keyword>
<dbReference type="PANTHER" id="PTHR43107">
    <property type="entry name" value="LONG-CHAIN FATTY ACID TRANSPORT PROTEIN"/>
    <property type="match status" value="1"/>
</dbReference>
<evidence type="ECO:0000313" key="20">
    <source>
        <dbReference type="EMBL" id="ORZ24931.1"/>
    </source>
</evidence>
<sequence length="626" mass="71127">MRTGKKKYLSIHKNVTQLQTPIKYTIRLEKLIANNDISLYNRFDDQCHRRPFAPAIVFEGCTYTWRDVEQASNRMAHWYISKGICPKDRVAMYMANSPLFIFSWLALLKIKAVPAFINNQITGAGLIHSLKVVNAKFFVFDFEFFNILEESISAIRDDLGYSLYTITPKEEVLVRFYQYGSRPGPQPFGFMDWERYEATGFPRESRKDVDISDPAGLIFTSGTTGLPKAAVMDHGRCTLIVATCVAIAKLTEKDRLYDCLPLYHTAGAILGVVHTWITGGTVVLARKFSASTFWKEVREQEVTAIIHIGELCRYLLNTPEHPLDKANKVRIVLGNGLRPDVWLKFQDRFAIDNVFEYYSMSEAASSALFNVCGGEDGAGAVGWHEKYRCLNSTIQPGVRLVRVDTDNEELIKDKNGFCIECVPGETGELISMVDNNKSYTRYVGYFNQPEMSKARLIQDVFQQGDQWMRSGDLLYRSKDHFWYFADRAGDTFRWKGENVSTAEVADRLGCMDGIAACAVYGVNIPNHDGRAGMVAILNEKALEEFMGRLGEHVRKHLPSYAIPRFVRICQKELEITGTFKNKKVTLKKEGFDLSKVDDRLFCWTQGRYEPFGPNESILVLAGRARL</sequence>
<dbReference type="OrthoDB" id="288590at2759"/>
<protein>
    <recommendedName>
        <fullName evidence="16">Very long-chain fatty acid transport protein</fullName>
    </recommendedName>
    <alternativeName>
        <fullName evidence="17">Very-long-chain acyl-CoA synthetase</fullName>
    </alternativeName>
</protein>
<dbReference type="InterPro" id="IPR042099">
    <property type="entry name" value="ANL_N_sf"/>
</dbReference>
<keyword evidence="11" id="KW-0472">Membrane</keyword>
<keyword evidence="5" id="KW-0436">Ligase</keyword>
<evidence type="ECO:0000256" key="16">
    <source>
        <dbReference type="ARBA" id="ARBA00068795"/>
    </source>
</evidence>
<keyword evidence="7" id="KW-0547">Nucleotide-binding</keyword>
<dbReference type="InterPro" id="IPR000873">
    <property type="entry name" value="AMP-dep_synth/lig_dom"/>
</dbReference>
<feature type="domain" description="AMP-dependent synthetase/ligase" evidence="18">
    <location>
        <begin position="43"/>
        <end position="429"/>
    </location>
</feature>
<keyword evidence="8" id="KW-0067">ATP-binding</keyword>
<evidence type="ECO:0000259" key="19">
    <source>
        <dbReference type="Pfam" id="PF13193"/>
    </source>
</evidence>
<comment type="caution">
    <text evidence="20">The sequence shown here is derived from an EMBL/GenBank/DDBJ whole genome shotgun (WGS) entry which is preliminary data.</text>
</comment>
<dbReference type="GO" id="GO:0005324">
    <property type="term" value="F:long-chain fatty acid transmembrane transporter activity"/>
    <property type="evidence" value="ECO:0007669"/>
    <property type="project" value="TreeGrafter"/>
</dbReference>
<comment type="subcellular location">
    <subcellularLocation>
        <location evidence="1">Cell membrane</location>
        <topology evidence="1">Multi-pass membrane protein</topology>
    </subcellularLocation>
    <subcellularLocation>
        <location evidence="13">Peroxisome membrane</location>
    </subcellularLocation>
</comment>
<evidence type="ECO:0000256" key="9">
    <source>
        <dbReference type="ARBA" id="ARBA00022989"/>
    </source>
</evidence>
<reference evidence="20 21" key="1">
    <citation type="submission" date="2016-07" db="EMBL/GenBank/DDBJ databases">
        <title>Pervasive Adenine N6-methylation of Active Genes in Fungi.</title>
        <authorList>
            <consortium name="DOE Joint Genome Institute"/>
            <person name="Mondo S.J."/>
            <person name="Dannebaum R.O."/>
            <person name="Kuo R.C."/>
            <person name="Labutti K."/>
            <person name="Haridas S."/>
            <person name="Kuo A."/>
            <person name="Salamov A."/>
            <person name="Ahrendt S.R."/>
            <person name="Lipzen A."/>
            <person name="Sullivan W."/>
            <person name="Andreopoulos W.B."/>
            <person name="Clum A."/>
            <person name="Lindquist E."/>
            <person name="Daum C."/>
            <person name="Ramamoorthy G.K."/>
            <person name="Gryganskyi A."/>
            <person name="Culley D."/>
            <person name="Magnuson J.K."/>
            <person name="James T.Y."/>
            <person name="O'Malley M.A."/>
            <person name="Stajich J.E."/>
            <person name="Spatafora J.W."/>
            <person name="Visel A."/>
            <person name="Grigoriev I.V."/>
        </authorList>
    </citation>
    <scope>NUCLEOTIDE SEQUENCE [LARGE SCALE GENOMIC DNA]</scope>
    <source>
        <strain evidence="20 21">NRRL 3116</strain>
    </source>
</reference>
<dbReference type="GO" id="GO:0004467">
    <property type="term" value="F:long-chain fatty acid-CoA ligase activity"/>
    <property type="evidence" value="ECO:0007669"/>
    <property type="project" value="TreeGrafter"/>
</dbReference>
<dbReference type="Gene3D" id="3.30.300.30">
    <property type="match status" value="1"/>
</dbReference>
<dbReference type="FunFam" id="3.40.50.12780:FF:000019">
    <property type="entry name" value="Long-chain fatty acid transporter"/>
    <property type="match status" value="1"/>
</dbReference>
<evidence type="ECO:0000256" key="1">
    <source>
        <dbReference type="ARBA" id="ARBA00004651"/>
    </source>
</evidence>
<keyword evidence="10" id="KW-0445">Lipid transport</keyword>
<dbReference type="InterPro" id="IPR020845">
    <property type="entry name" value="AMP-binding_CS"/>
</dbReference>
<name>A0A1Y2GV45_9FUNG</name>
<dbReference type="PANTHER" id="PTHR43107:SF15">
    <property type="entry name" value="FATTY ACID TRANSPORT PROTEIN 3, ISOFORM A"/>
    <property type="match status" value="1"/>
</dbReference>
<comment type="catalytic activity">
    <reaction evidence="14">
        <text>a very long-chain fatty acid + ATP + CoA = a very long-chain fatty acyl-CoA + AMP + diphosphate</text>
        <dbReference type="Rhea" id="RHEA:54536"/>
        <dbReference type="ChEBI" id="CHEBI:30616"/>
        <dbReference type="ChEBI" id="CHEBI:33019"/>
        <dbReference type="ChEBI" id="CHEBI:57287"/>
        <dbReference type="ChEBI" id="CHEBI:58950"/>
        <dbReference type="ChEBI" id="CHEBI:138261"/>
        <dbReference type="ChEBI" id="CHEBI:456215"/>
    </reaction>
</comment>
<evidence type="ECO:0000256" key="7">
    <source>
        <dbReference type="ARBA" id="ARBA00022741"/>
    </source>
</evidence>
<proteinExistence type="inferred from homology"/>
<evidence type="ECO:0000256" key="6">
    <source>
        <dbReference type="ARBA" id="ARBA00022692"/>
    </source>
</evidence>
<evidence type="ECO:0000256" key="2">
    <source>
        <dbReference type="ARBA" id="ARBA00006432"/>
    </source>
</evidence>
<evidence type="ECO:0000256" key="12">
    <source>
        <dbReference type="ARBA" id="ARBA00023140"/>
    </source>
</evidence>